<feature type="region of interest" description="Disordered" evidence="2">
    <location>
        <begin position="1"/>
        <end position="239"/>
    </location>
</feature>
<evidence type="ECO:0000256" key="1">
    <source>
        <dbReference type="SAM" id="Coils"/>
    </source>
</evidence>
<feature type="compositionally biased region" description="Basic and acidic residues" evidence="2">
    <location>
        <begin position="61"/>
        <end position="70"/>
    </location>
</feature>
<feature type="compositionally biased region" description="Acidic residues" evidence="2">
    <location>
        <begin position="162"/>
        <end position="193"/>
    </location>
</feature>
<dbReference type="EMBL" id="MT234342">
    <property type="protein sequence ID" value="QIW87843.1"/>
    <property type="molecule type" value="Genomic_DNA"/>
</dbReference>
<feature type="compositionally biased region" description="Acidic residues" evidence="2">
    <location>
        <begin position="210"/>
        <end position="223"/>
    </location>
</feature>
<proteinExistence type="predicted"/>
<feature type="compositionally biased region" description="Acidic residues" evidence="2">
    <location>
        <begin position="19"/>
        <end position="45"/>
    </location>
</feature>
<evidence type="ECO:0000256" key="2">
    <source>
        <dbReference type="SAM" id="MobiDB-lite"/>
    </source>
</evidence>
<feature type="compositionally biased region" description="Acidic residues" evidence="2">
    <location>
        <begin position="71"/>
        <end position="89"/>
    </location>
</feature>
<gene>
    <name evidence="3" type="ORF">Ab1vBOLIVR5_gp195</name>
</gene>
<keyword evidence="4" id="KW-1185">Reference proteome</keyword>
<evidence type="ECO:0000313" key="3">
    <source>
        <dbReference type="EMBL" id="QIW87843.1"/>
    </source>
</evidence>
<feature type="coiled-coil region" evidence="1">
    <location>
        <begin position="370"/>
        <end position="409"/>
    </location>
</feature>
<feature type="compositionally biased region" description="Basic and acidic residues" evidence="2">
    <location>
        <begin position="103"/>
        <end position="142"/>
    </location>
</feature>
<protein>
    <submittedName>
        <fullName evidence="3">Prohead core protein</fullName>
    </submittedName>
</protein>
<keyword evidence="1" id="KW-0175">Coiled coil</keyword>
<reference evidence="3 4" key="1">
    <citation type="submission" date="2020-03" db="EMBL/GenBank/DDBJ databases">
        <authorList>
            <person name="Holtappels D."/>
            <person name="Bomans J.P.J."/>
            <person name="Lavigne R."/>
            <person name="Wagemans J."/>
        </authorList>
    </citation>
    <scope>NUCLEOTIDE SEQUENCE [LARGE SCALE GENOMIC DNA]</scope>
    <source>
        <strain evidence="3 4">OLIVR5</strain>
    </source>
</reference>
<dbReference type="Proteomes" id="UP000671873">
    <property type="component" value="Segment"/>
</dbReference>
<name>A0A858MTK1_9CAUD</name>
<sequence length="496" mass="56141">MAKISLKSILEAEEKEDKVDENDTDQVDENEDKIDENDDQVDENDAWASKVNGERTSASRAGDKVYKEKEDQVDENDDKVDENDDEDKLDEAFNQVLPKPGALRKESESEPNDAAKKLDGEGKPGETDVINDRLEKESKPGETKQATGGTTGDTKDRPNVTESDEEKVDEDEKEKIEEEDDEDLLLIEDEDKVDEAKGKKRSKKESADEKTDESDDEKVDESDDEKKDESDEEKVDEEDCIDVKVDEAVLDRMLKVLKVDESELATFKDVLRGAIVESVRVTSAKAVKRARKQIVSEANTRIRLATARKKESIKKLNAISERAFARFEEAHKTELKKLGQYDEMVKLFKSMNGVMEAFGLSTNPTNKRLAVQLEAARKAHAVDVAELKKENAELKVEAERAKIRSAVDRMTKTMTESERSEFLTIVAEMKVVDSNDFLRRATKIKDRLYKEDESSYTNFVERFTESADLVRKPKPVNEDKSAPKNIMEAVSEVLRG</sequence>
<feature type="compositionally biased region" description="Acidic residues" evidence="2">
    <location>
        <begin position="230"/>
        <end position="239"/>
    </location>
</feature>
<organism evidence="3 4">
    <name type="scientific">Agrobacterium phage OLIVR5</name>
    <dbReference type="NCBI Taxonomy" id="2723773"/>
    <lineage>
        <taxon>Viruses</taxon>
        <taxon>Duplodnaviria</taxon>
        <taxon>Heunggongvirae</taxon>
        <taxon>Uroviricota</taxon>
        <taxon>Caudoviricetes</taxon>
        <taxon>Pootjesviridae</taxon>
        <taxon>Heverleevirus</taxon>
        <taxon>Heverleevirus OLIVR5</taxon>
    </lineage>
</organism>
<evidence type="ECO:0000313" key="4">
    <source>
        <dbReference type="Proteomes" id="UP000671873"/>
    </source>
</evidence>
<accession>A0A858MTK1</accession>